<evidence type="ECO:0000313" key="2">
    <source>
        <dbReference type="Proteomes" id="UP001157502"/>
    </source>
</evidence>
<keyword evidence="2" id="KW-1185">Reference proteome</keyword>
<comment type="caution">
    <text evidence="1">The sequence shown here is derived from an EMBL/GenBank/DDBJ whole genome shotgun (WGS) entry which is preliminary data.</text>
</comment>
<dbReference type="EMBL" id="CM055749">
    <property type="protein sequence ID" value="KAJ7994901.1"/>
    <property type="molecule type" value="Genomic_DNA"/>
</dbReference>
<organism evidence="1 2">
    <name type="scientific">Dallia pectoralis</name>
    <name type="common">Alaska blackfish</name>
    <dbReference type="NCBI Taxonomy" id="75939"/>
    <lineage>
        <taxon>Eukaryota</taxon>
        <taxon>Metazoa</taxon>
        <taxon>Chordata</taxon>
        <taxon>Craniata</taxon>
        <taxon>Vertebrata</taxon>
        <taxon>Euteleostomi</taxon>
        <taxon>Actinopterygii</taxon>
        <taxon>Neopterygii</taxon>
        <taxon>Teleostei</taxon>
        <taxon>Protacanthopterygii</taxon>
        <taxon>Esociformes</taxon>
        <taxon>Umbridae</taxon>
        <taxon>Dallia</taxon>
    </lineage>
</organism>
<evidence type="ECO:0000313" key="1">
    <source>
        <dbReference type="EMBL" id="KAJ7994901.1"/>
    </source>
</evidence>
<sequence length="102" mass="11118">MVLDKLAKASLPLGMKSEGWDRFLPNCGISPPSPQLKAPVKSTVLLIRLVLLVQRYAQEPRGKQSTEVGLSCSSVYQNKARIKLPAFIHRAGGSGCWKEGGR</sequence>
<name>A0ACC2FU65_DALPE</name>
<protein>
    <submittedName>
        <fullName evidence="1">Uncharacterized protein</fullName>
    </submittedName>
</protein>
<reference evidence="1" key="1">
    <citation type="submission" date="2021-05" db="EMBL/GenBank/DDBJ databases">
        <authorList>
            <person name="Pan Q."/>
            <person name="Jouanno E."/>
            <person name="Zahm M."/>
            <person name="Klopp C."/>
            <person name="Cabau C."/>
            <person name="Louis A."/>
            <person name="Berthelot C."/>
            <person name="Parey E."/>
            <person name="Roest Crollius H."/>
            <person name="Montfort J."/>
            <person name="Robinson-Rechavi M."/>
            <person name="Bouchez O."/>
            <person name="Lampietro C."/>
            <person name="Lopez Roques C."/>
            <person name="Donnadieu C."/>
            <person name="Postlethwait J."/>
            <person name="Bobe J."/>
            <person name="Dillon D."/>
            <person name="Chandos A."/>
            <person name="von Hippel F."/>
            <person name="Guiguen Y."/>
        </authorList>
    </citation>
    <scope>NUCLEOTIDE SEQUENCE</scope>
    <source>
        <strain evidence="1">YG-Jan2019</strain>
    </source>
</reference>
<proteinExistence type="predicted"/>
<dbReference type="Proteomes" id="UP001157502">
    <property type="component" value="Chromosome 22"/>
</dbReference>
<gene>
    <name evidence="1" type="ORF">DPEC_G00254290</name>
</gene>
<accession>A0ACC2FU65</accession>